<dbReference type="Gene3D" id="2.70.98.10">
    <property type="match status" value="1"/>
</dbReference>
<dbReference type="STRING" id="908337.HMPREF9257_1174"/>
<dbReference type="CDD" id="cd09024">
    <property type="entry name" value="Aldose_epim_lacX"/>
    <property type="match status" value="1"/>
</dbReference>
<dbReference type="InterPro" id="IPR011013">
    <property type="entry name" value="Gal_mutarotase_sf_dom"/>
</dbReference>
<organism evidence="1 2">
    <name type="scientific">Eremococcus coleocola ACS-139-V-Col8</name>
    <dbReference type="NCBI Taxonomy" id="908337"/>
    <lineage>
        <taxon>Bacteria</taxon>
        <taxon>Bacillati</taxon>
        <taxon>Bacillota</taxon>
        <taxon>Bacilli</taxon>
        <taxon>Lactobacillales</taxon>
        <taxon>Aerococcaceae</taxon>
        <taxon>Eremococcus</taxon>
    </lineage>
</organism>
<dbReference type="InterPro" id="IPR008183">
    <property type="entry name" value="Aldose_1/G6P_1-epimerase"/>
</dbReference>
<dbReference type="AlphaFoldDB" id="E4KQ21"/>
<dbReference type="EMBL" id="AENN01000015">
    <property type="protein sequence ID" value="EFR31196.1"/>
    <property type="molecule type" value="Genomic_DNA"/>
</dbReference>
<proteinExistence type="predicted"/>
<sequence>MIELKNEVLTITIREVGAEITSIIDNKSGFEFLWQGDPDIWKGQAPILFPFIGKLKKGTYSYQDQIFKPNKHGFARDMEFYTQSVTENSASFYLKSSPATKEIYPFDFSLQVTYILSDNHVTVSYEVLNTSHKETLYYALGGHPAFNVAMDPGTEDFADLDLDFVPEAKYLRIPVNRHGLMTHNKAKYEDLPANPVQKAKFNIDTYVFQISKRTQVRLTDRAHGVEILVKPNEMNYLGVWYPYPKPAKLIAIEPWTGLPDRNNASGILEEKQEMTALEPQAMNIHGFTLELKKQ</sequence>
<dbReference type="eggNOG" id="COG2017">
    <property type="taxonomic scope" value="Bacteria"/>
</dbReference>
<dbReference type="Pfam" id="PF01263">
    <property type="entry name" value="Aldose_epim"/>
    <property type="match status" value="1"/>
</dbReference>
<comment type="caution">
    <text evidence="1">The sequence shown here is derived from an EMBL/GenBank/DDBJ whole genome shotgun (WGS) entry which is preliminary data.</text>
</comment>
<dbReference type="GO" id="GO:0016853">
    <property type="term" value="F:isomerase activity"/>
    <property type="evidence" value="ECO:0007669"/>
    <property type="project" value="InterPro"/>
</dbReference>
<protein>
    <submittedName>
        <fullName evidence="1">Aldose 1-epimerase</fullName>
    </submittedName>
</protein>
<dbReference type="GO" id="GO:0005975">
    <property type="term" value="P:carbohydrate metabolic process"/>
    <property type="evidence" value="ECO:0007669"/>
    <property type="project" value="InterPro"/>
</dbReference>
<reference evidence="1 2" key="1">
    <citation type="submission" date="2010-10" db="EMBL/GenBank/DDBJ databases">
        <authorList>
            <person name="Durkin A.S."/>
            <person name="Madupu R."/>
            <person name="Torralba M."/>
            <person name="Gillis M."/>
            <person name="Methe B."/>
            <person name="Sutton G."/>
            <person name="Nelson K.E."/>
        </authorList>
    </citation>
    <scope>NUCLEOTIDE SEQUENCE [LARGE SCALE GENOMIC DNA]</scope>
    <source>
        <strain evidence="1 2">ACS-139-V-Col8</strain>
    </source>
</reference>
<gene>
    <name evidence="1" type="ORF">HMPREF9257_1174</name>
</gene>
<keyword evidence="2" id="KW-1185">Reference proteome</keyword>
<accession>E4KQ21</accession>
<name>E4KQ21_9LACT</name>
<evidence type="ECO:0000313" key="2">
    <source>
        <dbReference type="Proteomes" id="UP000005990"/>
    </source>
</evidence>
<dbReference type="Proteomes" id="UP000005990">
    <property type="component" value="Unassembled WGS sequence"/>
</dbReference>
<dbReference type="RefSeq" id="WP_006418399.1">
    <property type="nucleotide sequence ID" value="NZ_AENN01000015.1"/>
</dbReference>
<dbReference type="InterPro" id="IPR014718">
    <property type="entry name" value="GH-type_carb-bd"/>
</dbReference>
<evidence type="ECO:0000313" key="1">
    <source>
        <dbReference type="EMBL" id="EFR31196.1"/>
    </source>
</evidence>
<dbReference type="InterPro" id="IPR037481">
    <property type="entry name" value="LacX"/>
</dbReference>
<dbReference type="SUPFAM" id="SSF74650">
    <property type="entry name" value="Galactose mutarotase-like"/>
    <property type="match status" value="1"/>
</dbReference>
<dbReference type="GO" id="GO:0030246">
    <property type="term" value="F:carbohydrate binding"/>
    <property type="evidence" value="ECO:0007669"/>
    <property type="project" value="InterPro"/>
</dbReference>